<keyword evidence="2" id="KW-1185">Reference proteome</keyword>
<accession>A0ABW9XQ49</accession>
<sequence>MRDECQDPSAIAEPLLEAVVRGSSGAGGLRPIFDVYRNDFANVAFVRKHVQRKLTMPVIAIAGAYFMDGDVHRVAGLVAEHVTAETLPCGHCLALERPEELAGLLRIFMG</sequence>
<reference evidence="1 2" key="1">
    <citation type="submission" date="2020-01" db="EMBL/GenBank/DDBJ databases">
        <title>Paenibacillus soybeanensis sp. nov. isolated from the nodules of soybean (Glycine max(L.) Merr).</title>
        <authorList>
            <person name="Wang H."/>
        </authorList>
    </citation>
    <scope>NUCLEOTIDE SEQUENCE [LARGE SCALE GENOMIC DNA]</scope>
    <source>
        <strain evidence="1 2">T1</strain>
    </source>
</reference>
<comment type="caution">
    <text evidence="1">The sequence shown here is derived from an EMBL/GenBank/DDBJ whole genome shotgun (WGS) entry which is preliminary data.</text>
</comment>
<organism evidence="1 2">
    <name type="scientific">Paenibacillus glycinis</name>
    <dbReference type="NCBI Taxonomy" id="2697035"/>
    <lineage>
        <taxon>Bacteria</taxon>
        <taxon>Bacillati</taxon>
        <taxon>Bacillota</taxon>
        <taxon>Bacilli</taxon>
        <taxon>Bacillales</taxon>
        <taxon>Paenibacillaceae</taxon>
        <taxon>Paenibacillus</taxon>
    </lineage>
</organism>
<gene>
    <name evidence="1" type="ORF">GT019_11560</name>
</gene>
<dbReference type="Proteomes" id="UP000665561">
    <property type="component" value="Unassembled WGS sequence"/>
</dbReference>
<dbReference type="Gene3D" id="3.40.50.1820">
    <property type="entry name" value="alpha/beta hydrolase"/>
    <property type="match status" value="1"/>
</dbReference>
<protein>
    <recommendedName>
        <fullName evidence="3">Alpha/beta hydrolase</fullName>
    </recommendedName>
</protein>
<dbReference type="EMBL" id="JAAAMV010000007">
    <property type="protein sequence ID" value="NBD24509.1"/>
    <property type="molecule type" value="Genomic_DNA"/>
</dbReference>
<dbReference type="RefSeq" id="WP_161743309.1">
    <property type="nucleotide sequence ID" value="NZ_JAAAMV010000007.1"/>
</dbReference>
<dbReference type="SUPFAM" id="SSF53474">
    <property type="entry name" value="alpha/beta-Hydrolases"/>
    <property type="match status" value="1"/>
</dbReference>
<evidence type="ECO:0008006" key="3">
    <source>
        <dbReference type="Google" id="ProtNLM"/>
    </source>
</evidence>
<evidence type="ECO:0000313" key="1">
    <source>
        <dbReference type="EMBL" id="NBD24509.1"/>
    </source>
</evidence>
<dbReference type="InterPro" id="IPR029058">
    <property type="entry name" value="AB_hydrolase_fold"/>
</dbReference>
<proteinExistence type="predicted"/>
<evidence type="ECO:0000313" key="2">
    <source>
        <dbReference type="Proteomes" id="UP000665561"/>
    </source>
</evidence>
<name>A0ABW9XQ49_9BACL</name>